<protein>
    <submittedName>
        <fullName evidence="3">Type II toxin-antitoxin system RelE/ParE family toxin</fullName>
    </submittedName>
</protein>
<dbReference type="Proteomes" id="UP001497493">
    <property type="component" value="Chromosome"/>
</dbReference>
<keyword evidence="2" id="KW-1277">Toxin-antitoxin system</keyword>
<gene>
    <name evidence="3" type="ORF">MECH1_V1_3146</name>
</gene>
<dbReference type="PANTHER" id="PTHR35601:SF1">
    <property type="entry name" value="TOXIN RELE"/>
    <property type="match status" value="1"/>
</dbReference>
<keyword evidence="4" id="KW-1185">Reference proteome</keyword>
<sequence length="88" mass="10533">MRWTVKLSEHAARTIEKLDKPHRDRIRRFLREELSGLDDPRAKGKPLQGGLRGLWRYRVGDYRIVCEIRGHEFVVLVVKIGHRRDVYR</sequence>
<dbReference type="NCBIfam" id="TIGR02385">
    <property type="entry name" value="RelE_StbE"/>
    <property type="match status" value="1"/>
</dbReference>
<organism evidence="3 4">
    <name type="scientific">Candidatus Methylocalor cossyra</name>
    <dbReference type="NCBI Taxonomy" id="3108543"/>
    <lineage>
        <taxon>Bacteria</taxon>
        <taxon>Pseudomonadati</taxon>
        <taxon>Pseudomonadota</taxon>
        <taxon>Gammaproteobacteria</taxon>
        <taxon>Methylococcales</taxon>
        <taxon>Methylococcaceae</taxon>
        <taxon>Candidatus Methylocalor</taxon>
    </lineage>
</organism>
<accession>A0ABM9NMP3</accession>
<evidence type="ECO:0000256" key="2">
    <source>
        <dbReference type="ARBA" id="ARBA00022649"/>
    </source>
</evidence>
<dbReference type="Gene3D" id="3.30.2310.20">
    <property type="entry name" value="RelE-like"/>
    <property type="match status" value="1"/>
</dbReference>
<dbReference type="InterPro" id="IPR035093">
    <property type="entry name" value="RelE/ParE_toxin_dom_sf"/>
</dbReference>
<dbReference type="RefSeq" id="WP_348758392.1">
    <property type="nucleotide sequence ID" value="NZ_OZ026884.1"/>
</dbReference>
<name>A0ABM9NMP3_9GAMM</name>
<dbReference type="Pfam" id="PF05016">
    <property type="entry name" value="ParE_toxin"/>
    <property type="match status" value="1"/>
</dbReference>
<evidence type="ECO:0000313" key="3">
    <source>
        <dbReference type="EMBL" id="CAL1241922.1"/>
    </source>
</evidence>
<proteinExistence type="inferred from homology"/>
<reference evidence="3 4" key="1">
    <citation type="submission" date="2024-04" db="EMBL/GenBank/DDBJ databases">
        <authorList>
            <person name="Cremers G."/>
        </authorList>
    </citation>
    <scope>NUCLEOTIDE SEQUENCE [LARGE SCALE GENOMIC DNA]</scope>
    <source>
        <strain evidence="3">MeCH1-AG</strain>
    </source>
</reference>
<evidence type="ECO:0000313" key="4">
    <source>
        <dbReference type="Proteomes" id="UP001497493"/>
    </source>
</evidence>
<comment type="similarity">
    <text evidence="1">Belongs to the RelE toxin family.</text>
</comment>
<dbReference type="SUPFAM" id="SSF143011">
    <property type="entry name" value="RelE-like"/>
    <property type="match status" value="1"/>
</dbReference>
<evidence type="ECO:0000256" key="1">
    <source>
        <dbReference type="ARBA" id="ARBA00006226"/>
    </source>
</evidence>
<dbReference type="EMBL" id="OZ026884">
    <property type="protein sequence ID" value="CAL1241922.1"/>
    <property type="molecule type" value="Genomic_DNA"/>
</dbReference>
<dbReference type="PANTHER" id="PTHR35601">
    <property type="entry name" value="TOXIN RELE"/>
    <property type="match status" value="1"/>
</dbReference>
<dbReference type="InterPro" id="IPR007712">
    <property type="entry name" value="RelE/ParE_toxin"/>
</dbReference>